<dbReference type="InterPro" id="IPR002397">
    <property type="entry name" value="Cyt_P450_B"/>
</dbReference>
<reference evidence="3" key="2">
    <citation type="submission" date="2020-09" db="EMBL/GenBank/DDBJ databases">
        <authorList>
            <person name="Sun Q."/>
            <person name="Ohkuma M."/>
        </authorList>
    </citation>
    <scope>NUCLEOTIDE SEQUENCE</scope>
    <source>
        <strain evidence="3">JCM 13064</strain>
    </source>
</reference>
<dbReference type="AlphaFoldDB" id="A0A917R811"/>
<accession>A0A917R811</accession>
<dbReference type="PANTHER" id="PTHR46696">
    <property type="entry name" value="P450, PUTATIVE (EUROFUNG)-RELATED"/>
    <property type="match status" value="1"/>
</dbReference>
<comment type="caution">
    <text evidence="3">The sequence shown here is derived from an EMBL/GenBank/DDBJ whole genome shotgun (WGS) entry which is preliminary data.</text>
</comment>
<feature type="region of interest" description="Disordered" evidence="2">
    <location>
        <begin position="426"/>
        <end position="449"/>
    </location>
</feature>
<reference evidence="3" key="1">
    <citation type="journal article" date="2014" name="Int. J. Syst. Evol. Microbiol.">
        <title>Complete genome sequence of Corynebacterium casei LMG S-19264T (=DSM 44701T), isolated from a smear-ripened cheese.</title>
        <authorList>
            <consortium name="US DOE Joint Genome Institute (JGI-PGF)"/>
            <person name="Walter F."/>
            <person name="Albersmeier A."/>
            <person name="Kalinowski J."/>
            <person name="Ruckert C."/>
        </authorList>
    </citation>
    <scope>NUCLEOTIDE SEQUENCE</scope>
    <source>
        <strain evidence="3">JCM 13064</strain>
    </source>
</reference>
<dbReference type="GO" id="GO:0016705">
    <property type="term" value="F:oxidoreductase activity, acting on paired donors, with incorporation or reduction of molecular oxygen"/>
    <property type="evidence" value="ECO:0007669"/>
    <property type="project" value="InterPro"/>
</dbReference>
<dbReference type="PRINTS" id="PR00359">
    <property type="entry name" value="BP450"/>
</dbReference>
<dbReference type="PANTHER" id="PTHR46696:SF1">
    <property type="entry name" value="CYTOCHROME P450 YJIB-RELATED"/>
    <property type="match status" value="1"/>
</dbReference>
<comment type="similarity">
    <text evidence="1">Belongs to the cytochrome P450 family.</text>
</comment>
<evidence type="ECO:0000313" key="4">
    <source>
        <dbReference type="Proteomes" id="UP000645217"/>
    </source>
</evidence>
<dbReference type="Proteomes" id="UP000645217">
    <property type="component" value="Unassembled WGS sequence"/>
</dbReference>
<protein>
    <submittedName>
        <fullName evidence="3">Cytochrome P450</fullName>
    </submittedName>
</protein>
<evidence type="ECO:0000256" key="2">
    <source>
        <dbReference type="SAM" id="MobiDB-lite"/>
    </source>
</evidence>
<name>A0A917R811_9ACTN</name>
<dbReference type="RefSeq" id="WP_203968745.1">
    <property type="nucleotide sequence ID" value="NZ_BMNT01000021.1"/>
</dbReference>
<evidence type="ECO:0000256" key="1">
    <source>
        <dbReference type="ARBA" id="ARBA00010617"/>
    </source>
</evidence>
<sequence length="466" mass="50018">MTPDAWMTGERLSAMPVEPLLGRDYDADPEGVLARLRHTYGPVAPVDLLGVPVWLVIGYGEVLRVLQNEGDIWSKRPANWRARSEGRVPPGWPLAPIYESSGSVFEDGTRLSRLRDAWAAGLAPFQESARPQAQALERAITRHADDLIDLLADGGSGAGWADLSAQFARPLPLMVIERLLGLAGSQSDDVLMDVWRVVDAGPEAAAASQRLAAAMTELAAAKMRAPGDDLPSYMLAAVPDLTLEELTRELGLLPGLVGDFTGSLICNTIVEVLTDPGLWSATSRGSIEELVNRIALVRTPAAHLTFRFPLVDVQMGRFVIAAGDPVVPSIAGAHTDPLFAGAIDRNALRGTRAHLAWGAGPHRCSGRHLATRITTIAVGRLLDRFTRVRLALPADQLPWRSSPMLRGLRSLPVHFELAPRPLPPGALAPAASAADRPRPAADAAPAPEAPARSAFWRFLGGLRKDR</sequence>
<dbReference type="InterPro" id="IPR036396">
    <property type="entry name" value="Cyt_P450_sf"/>
</dbReference>
<keyword evidence="4" id="KW-1185">Reference proteome</keyword>
<dbReference type="EMBL" id="BMNT01000021">
    <property type="protein sequence ID" value="GGK93909.1"/>
    <property type="molecule type" value="Genomic_DNA"/>
</dbReference>
<dbReference type="SUPFAM" id="SSF48264">
    <property type="entry name" value="Cytochrome P450"/>
    <property type="match status" value="1"/>
</dbReference>
<dbReference type="Gene3D" id="1.10.630.10">
    <property type="entry name" value="Cytochrome P450"/>
    <property type="match status" value="1"/>
</dbReference>
<dbReference type="GO" id="GO:0005506">
    <property type="term" value="F:iron ion binding"/>
    <property type="evidence" value="ECO:0007669"/>
    <property type="project" value="InterPro"/>
</dbReference>
<gene>
    <name evidence="3" type="ORF">GCM10007964_40360</name>
</gene>
<proteinExistence type="inferred from homology"/>
<dbReference type="GO" id="GO:0020037">
    <property type="term" value="F:heme binding"/>
    <property type="evidence" value="ECO:0007669"/>
    <property type="project" value="InterPro"/>
</dbReference>
<evidence type="ECO:0000313" key="3">
    <source>
        <dbReference type="EMBL" id="GGK93909.1"/>
    </source>
</evidence>
<organism evidence="3 4">
    <name type="scientific">Sphaerisporangium melleum</name>
    <dbReference type="NCBI Taxonomy" id="321316"/>
    <lineage>
        <taxon>Bacteria</taxon>
        <taxon>Bacillati</taxon>
        <taxon>Actinomycetota</taxon>
        <taxon>Actinomycetes</taxon>
        <taxon>Streptosporangiales</taxon>
        <taxon>Streptosporangiaceae</taxon>
        <taxon>Sphaerisporangium</taxon>
    </lineage>
</organism>
<feature type="compositionally biased region" description="Low complexity" evidence="2">
    <location>
        <begin position="427"/>
        <end position="449"/>
    </location>
</feature>
<dbReference type="GO" id="GO:0004497">
    <property type="term" value="F:monooxygenase activity"/>
    <property type="evidence" value="ECO:0007669"/>
    <property type="project" value="InterPro"/>
</dbReference>